<protein>
    <submittedName>
        <fullName evidence="3">Uncharacterized protein</fullName>
    </submittedName>
</protein>
<sequence>MHAGKGATDTLAALLADWSDVRTAYVRDVHEELANLLVMAGTNADVDRLNAAARALRRAVGELVGPDVVYALAGGRRLELAVGDHVRVRANDYRAQRTGGRHADVLNGYRGVVVAIGRDRCVEVEWRQQSADGPRLVREVLAPDYIAGGGLSHGTALTVAAAQGQSAHHALVYGMGLDPHTLYSAMTRDRISAHLYLPRDVLETDADRARLGEPRTRAEEIDRAVTAYAATLDGERADRFLTPEPPPIATQPVGERAPELAGTPPERAPHATEPTDARQRLAAIEAEAVAFAESVRERLLAEDALAALERLPGGLGLLNAEQLDERLAALAERAGATAEAARQARQAVRDLAAGSDGPRAAALRERRDALTRTAEQIGRAQQAGARLQQLDDALDQLRDRRHDLQQQIARGKKRLAELGGLTRLVPASNAEFRRLQEHLPALRKRLQAVAERAEQLWLTRPALQDAAQSAAAAAPPRHTWTTRLTEHDTLTRQWDERLAAARRADRVTRTAAAADRRYKQARGQLATTRTEHARRLDLTPDQRALENAARAEHARRQAAMPDRERAALLRSPGAPPPGTITRSAEPYRPPSHRDPHRQHNRGPGLSR</sequence>
<accession>A0AA37BP94</accession>
<dbReference type="SUPFAM" id="SSF52540">
    <property type="entry name" value="P-loop containing nucleoside triphosphate hydrolases"/>
    <property type="match status" value="1"/>
</dbReference>
<reference evidence="3" key="1">
    <citation type="journal article" date="2014" name="Int. J. Syst. Evol. Microbiol.">
        <title>Complete genome sequence of Corynebacterium casei LMG S-19264T (=DSM 44701T), isolated from a smear-ripened cheese.</title>
        <authorList>
            <consortium name="US DOE Joint Genome Institute (JGI-PGF)"/>
            <person name="Walter F."/>
            <person name="Albersmeier A."/>
            <person name="Kalinowski J."/>
            <person name="Ruckert C."/>
        </authorList>
    </citation>
    <scope>NUCLEOTIDE SEQUENCE</scope>
    <source>
        <strain evidence="3">JCM 3093</strain>
    </source>
</reference>
<gene>
    <name evidence="3" type="ORF">GCM10010126_70600</name>
</gene>
<feature type="coiled-coil region" evidence="1">
    <location>
        <begin position="380"/>
        <end position="414"/>
    </location>
</feature>
<dbReference type="AlphaFoldDB" id="A0AA37BP94"/>
<evidence type="ECO:0000256" key="2">
    <source>
        <dbReference type="SAM" id="MobiDB-lite"/>
    </source>
</evidence>
<feature type="region of interest" description="Disordered" evidence="2">
    <location>
        <begin position="508"/>
        <end position="607"/>
    </location>
</feature>
<evidence type="ECO:0000313" key="3">
    <source>
        <dbReference type="EMBL" id="GGL01233.1"/>
    </source>
</evidence>
<keyword evidence="1" id="KW-0175">Coiled coil</keyword>
<feature type="region of interest" description="Disordered" evidence="2">
    <location>
        <begin position="238"/>
        <end position="275"/>
    </location>
</feature>
<evidence type="ECO:0000256" key="1">
    <source>
        <dbReference type="SAM" id="Coils"/>
    </source>
</evidence>
<proteinExistence type="predicted"/>
<feature type="compositionally biased region" description="Basic and acidic residues" evidence="2">
    <location>
        <begin position="529"/>
        <end position="567"/>
    </location>
</feature>
<feature type="compositionally biased region" description="Basic and acidic residues" evidence="2">
    <location>
        <begin position="508"/>
        <end position="518"/>
    </location>
</feature>
<reference evidence="3" key="2">
    <citation type="submission" date="2022-09" db="EMBL/GenBank/DDBJ databases">
        <authorList>
            <person name="Sun Q."/>
            <person name="Ohkuma M."/>
        </authorList>
    </citation>
    <scope>NUCLEOTIDE SEQUENCE</scope>
    <source>
        <strain evidence="3">JCM 3093</strain>
    </source>
</reference>
<name>A0AA37BP94_9ACTN</name>
<dbReference type="InterPro" id="IPR027417">
    <property type="entry name" value="P-loop_NTPase"/>
</dbReference>
<evidence type="ECO:0000313" key="4">
    <source>
        <dbReference type="Proteomes" id="UP000627984"/>
    </source>
</evidence>
<comment type="caution">
    <text evidence="3">The sequence shown here is derived from an EMBL/GenBank/DDBJ whole genome shotgun (WGS) entry which is preliminary data.</text>
</comment>
<dbReference type="RefSeq" id="WP_191898697.1">
    <property type="nucleotide sequence ID" value="NZ_BMQD01000059.1"/>
</dbReference>
<dbReference type="Proteomes" id="UP000627984">
    <property type="component" value="Unassembled WGS sequence"/>
</dbReference>
<organism evidence="3 4">
    <name type="scientific">Planomonospora parontospora</name>
    <dbReference type="NCBI Taxonomy" id="58119"/>
    <lineage>
        <taxon>Bacteria</taxon>
        <taxon>Bacillati</taxon>
        <taxon>Actinomycetota</taxon>
        <taxon>Actinomycetes</taxon>
        <taxon>Streptosporangiales</taxon>
        <taxon>Streptosporangiaceae</taxon>
        <taxon>Planomonospora</taxon>
    </lineage>
</organism>
<dbReference type="EMBL" id="BMQD01000059">
    <property type="protein sequence ID" value="GGL01233.1"/>
    <property type="molecule type" value="Genomic_DNA"/>
</dbReference>